<dbReference type="Proteomes" id="UP000185895">
    <property type="component" value="Unassembled WGS sequence"/>
</dbReference>
<keyword evidence="2" id="KW-1185">Reference proteome</keyword>
<name>A0A1E7RF61_9GAMM</name>
<reference evidence="1 2" key="1">
    <citation type="submission" date="2016-09" db="EMBL/GenBank/DDBJ databases">
        <authorList>
            <person name="Capua I."/>
            <person name="De Benedictis P."/>
            <person name="Joannis T."/>
            <person name="Lombin L.H."/>
            <person name="Cattoli G."/>
        </authorList>
    </citation>
    <scope>NUCLEOTIDE SEQUENCE [LARGE SCALE GENOMIC DNA]</scope>
    <source>
        <strain evidence="1 2">ANC 4671</strain>
    </source>
</reference>
<organism evidence="1 2">
    <name type="scientific">Acinetobacter qingfengensis</name>
    <dbReference type="NCBI Taxonomy" id="1262585"/>
    <lineage>
        <taxon>Bacteria</taxon>
        <taxon>Pseudomonadati</taxon>
        <taxon>Pseudomonadota</taxon>
        <taxon>Gammaproteobacteria</taxon>
        <taxon>Moraxellales</taxon>
        <taxon>Moraxellaceae</taxon>
        <taxon>Acinetobacter</taxon>
    </lineage>
</organism>
<dbReference type="AlphaFoldDB" id="A0A1E7RF61"/>
<evidence type="ECO:0000313" key="1">
    <source>
        <dbReference type="EMBL" id="OEY97795.1"/>
    </source>
</evidence>
<sequence length="106" mass="12159">MKLPTREEYEFLRFKFTQDIAHGSPSERLVAMHNLMHIMALYASSDELEEVFIKPLFAKLEEKLNSPLHPFSDYVPPTVPVTVKTMLQGQPWAQYPNPNCGHTDNG</sequence>
<proteinExistence type="predicted"/>
<gene>
    <name evidence="1" type="ORF">BJI46_07800</name>
</gene>
<dbReference type="OrthoDB" id="6705173at2"/>
<accession>A0A1E7RF61</accession>
<dbReference type="STRING" id="1262585.BJI46_07800"/>
<protein>
    <submittedName>
        <fullName evidence="1">Uncharacterized protein</fullName>
    </submittedName>
</protein>
<dbReference type="RefSeq" id="WP_070068717.1">
    <property type="nucleotide sequence ID" value="NZ_MKKK01000003.1"/>
</dbReference>
<dbReference type="EMBL" id="MKKK01000003">
    <property type="protein sequence ID" value="OEY97795.1"/>
    <property type="molecule type" value="Genomic_DNA"/>
</dbReference>
<comment type="caution">
    <text evidence="1">The sequence shown here is derived from an EMBL/GenBank/DDBJ whole genome shotgun (WGS) entry which is preliminary data.</text>
</comment>
<evidence type="ECO:0000313" key="2">
    <source>
        <dbReference type="Proteomes" id="UP000185895"/>
    </source>
</evidence>